<dbReference type="GO" id="GO:0005524">
    <property type="term" value="F:ATP binding"/>
    <property type="evidence" value="ECO:0007669"/>
    <property type="project" value="UniProtKB-KW"/>
</dbReference>
<keyword evidence="6" id="KW-0143">Chaperone</keyword>
<comment type="similarity">
    <text evidence="1">Belongs to the heat shock protein 90 family.</text>
</comment>
<feature type="binding site" evidence="11">
    <location>
        <position position="77"/>
    </location>
    <ligand>
        <name>ATP</name>
        <dbReference type="ChEBI" id="CHEBI:30616"/>
    </ligand>
</feature>
<keyword evidence="2" id="KW-0963">Cytoplasm</keyword>
<dbReference type="Gene3D" id="3.30.565.10">
    <property type="entry name" value="Histidine kinase-like ATPase, C-terminal domain"/>
    <property type="match status" value="1"/>
</dbReference>
<dbReference type="PIRSF" id="PIRSF002583">
    <property type="entry name" value="Hsp90"/>
    <property type="match status" value="1"/>
</dbReference>
<dbReference type="SUPFAM" id="SSF110942">
    <property type="entry name" value="HSP90 C-terminal domain"/>
    <property type="match status" value="1"/>
</dbReference>
<feature type="binding site" evidence="11">
    <location>
        <position position="169"/>
    </location>
    <ligand>
        <name>ATP</name>
        <dbReference type="ChEBI" id="CHEBI:30616"/>
    </ligand>
</feature>
<dbReference type="GO" id="GO:0051082">
    <property type="term" value="F:unfolded protein binding"/>
    <property type="evidence" value="ECO:0007669"/>
    <property type="project" value="InterPro"/>
</dbReference>
<feature type="binding site" evidence="11">
    <location>
        <position position="36"/>
    </location>
    <ligand>
        <name>ATP</name>
        <dbReference type="ChEBI" id="CHEBI:30616"/>
    </ligand>
</feature>
<gene>
    <name evidence="12" type="ORF">SAMN05421813_109132</name>
</gene>
<dbReference type="SUPFAM" id="SSF54211">
    <property type="entry name" value="Ribosomal protein S5 domain 2-like"/>
    <property type="match status" value="1"/>
</dbReference>
<proteinExistence type="inferred from homology"/>
<dbReference type="Proteomes" id="UP000199226">
    <property type="component" value="Unassembled WGS sequence"/>
</dbReference>
<evidence type="ECO:0000256" key="7">
    <source>
        <dbReference type="ARBA" id="ARBA00067988"/>
    </source>
</evidence>
<keyword evidence="13" id="KW-1185">Reference proteome</keyword>
<evidence type="ECO:0000256" key="11">
    <source>
        <dbReference type="PIRSR" id="PIRSR002583-1"/>
    </source>
</evidence>
<evidence type="ECO:0000256" key="3">
    <source>
        <dbReference type="ARBA" id="ARBA00022741"/>
    </source>
</evidence>
<dbReference type="OrthoDB" id="9802640at2"/>
<sequence>MQEKGTISIHTENIFPIIKKFLYSDNEIFLRELVANAVDATQKIKRLSSLGEYKGDLGELKVSVSFDEKKKTITISDNGLGMTGEEIKKYINQIAFSGATEFVEKFKDAKDANEIIGKFGLGFYSAFMVADQVEIQTLSFQDGAEPARWICDGSTEFEISSGTRSTRGTDIILHVNKESKEFLNKAKLGEILDKYCKFLPVSVQFGTKSEQQADGVDEEGKPKYKSVEVDNIINNTSPIWTKSPSELKDEDYLAFYKELYPFSEDPLFWIHLNVDYPFNLTGVLYFPKVKNEFEIQRNKIKLFSRQVFITDEVKDVVPEFLMLLHGVIDSPDIPLNVSRSFLQADSAVKKINSYITKKVADKLASLFKNDRKSYEEKWSDIGLFVKYGMISEEKFYDKGKDFVLLTNTKNEYFTLDEYKEKVKSIQTDKDDALVYLYATDADKQDTFIQSANKKGYDVLLMNSPIDTHFISQLEQKLEKTSLKRVDADVADKIISKEDTTVHVLNDEEKGKVKSIFEKAIIKPNMRVEVESLNPDELPVIVTMDEFMRRMKDMSKMGGGMGFYGNLPDNYNVAINGNHKLIGKILQSSDETEQLQLAKQAFDLALLSQGMLTGAELTEFVNRSVSLI</sequence>
<dbReference type="Gene3D" id="1.20.120.790">
    <property type="entry name" value="Heat shock protein 90, C-terminal domain"/>
    <property type="match status" value="1"/>
</dbReference>
<evidence type="ECO:0000256" key="9">
    <source>
        <dbReference type="ARBA" id="ARBA00079544"/>
    </source>
</evidence>
<evidence type="ECO:0000256" key="1">
    <source>
        <dbReference type="ARBA" id="ARBA00008239"/>
    </source>
</evidence>
<evidence type="ECO:0000256" key="5">
    <source>
        <dbReference type="ARBA" id="ARBA00023016"/>
    </source>
</evidence>
<dbReference type="SUPFAM" id="SSF55874">
    <property type="entry name" value="ATPase domain of HSP90 chaperone/DNA topoisomerase II/histidine kinase"/>
    <property type="match status" value="1"/>
</dbReference>
<name>A0A1G9S988_9SPHI</name>
<dbReference type="AlphaFoldDB" id="A0A1G9S988"/>
<evidence type="ECO:0000256" key="4">
    <source>
        <dbReference type="ARBA" id="ARBA00022840"/>
    </source>
</evidence>
<dbReference type="InterPro" id="IPR036890">
    <property type="entry name" value="HATPase_C_sf"/>
</dbReference>
<dbReference type="InterPro" id="IPR020575">
    <property type="entry name" value="Hsp90_N"/>
</dbReference>
<dbReference type="Gene3D" id="3.30.230.80">
    <property type="match status" value="1"/>
</dbReference>
<keyword evidence="3 11" id="KW-0547">Nucleotide-binding</keyword>
<dbReference type="PANTHER" id="PTHR11528">
    <property type="entry name" value="HEAT SHOCK PROTEIN 90 FAMILY MEMBER"/>
    <property type="match status" value="1"/>
</dbReference>
<feature type="binding site" evidence="11">
    <location>
        <position position="339"/>
    </location>
    <ligand>
        <name>ATP</name>
        <dbReference type="ChEBI" id="CHEBI:30616"/>
    </ligand>
</feature>
<evidence type="ECO:0000256" key="6">
    <source>
        <dbReference type="ARBA" id="ARBA00023186"/>
    </source>
</evidence>
<dbReference type="InterPro" id="IPR001404">
    <property type="entry name" value="Hsp90_fam"/>
</dbReference>
<dbReference type="Pfam" id="PF13589">
    <property type="entry name" value="HATPase_c_3"/>
    <property type="match status" value="1"/>
</dbReference>
<dbReference type="STRING" id="990371.SAMN05421813_109132"/>
<feature type="binding site" evidence="11">
    <location>
        <position position="82"/>
    </location>
    <ligand>
        <name>ATP</name>
        <dbReference type="ChEBI" id="CHEBI:30616"/>
    </ligand>
</feature>
<dbReference type="CDD" id="cd16927">
    <property type="entry name" value="HATPase_Hsp90-like"/>
    <property type="match status" value="1"/>
</dbReference>
<accession>A0A1G9S988</accession>
<protein>
    <recommendedName>
        <fullName evidence="8">Chaperone protein HtpG</fullName>
    </recommendedName>
    <alternativeName>
        <fullName evidence="7">Chaperone protein htpG</fullName>
    </alternativeName>
    <alternativeName>
        <fullName evidence="9 10">Heat shock protein HtpG</fullName>
    </alternativeName>
</protein>
<evidence type="ECO:0000256" key="8">
    <source>
        <dbReference type="ARBA" id="ARBA00070675"/>
    </source>
</evidence>
<dbReference type="FunFam" id="3.30.565.10:FF:000076">
    <property type="entry name" value="Molecular chaperone HtpG"/>
    <property type="match status" value="1"/>
</dbReference>
<organism evidence="12 13">
    <name type="scientific">Daejeonella rubra</name>
    <dbReference type="NCBI Taxonomy" id="990371"/>
    <lineage>
        <taxon>Bacteria</taxon>
        <taxon>Pseudomonadati</taxon>
        <taxon>Bacteroidota</taxon>
        <taxon>Sphingobacteriia</taxon>
        <taxon>Sphingobacteriales</taxon>
        <taxon>Sphingobacteriaceae</taxon>
        <taxon>Daejeonella</taxon>
    </lineage>
</organism>
<dbReference type="NCBIfam" id="NF003555">
    <property type="entry name" value="PRK05218.1"/>
    <property type="match status" value="1"/>
</dbReference>
<dbReference type="Pfam" id="PF00183">
    <property type="entry name" value="HSP90"/>
    <property type="match status" value="1"/>
</dbReference>
<dbReference type="GO" id="GO:0140662">
    <property type="term" value="F:ATP-dependent protein folding chaperone"/>
    <property type="evidence" value="ECO:0007669"/>
    <property type="project" value="InterPro"/>
</dbReference>
<dbReference type="RefSeq" id="WP_090703898.1">
    <property type="nucleotide sequence ID" value="NZ_FNHH01000009.1"/>
</dbReference>
<evidence type="ECO:0000313" key="13">
    <source>
        <dbReference type="Proteomes" id="UP000199226"/>
    </source>
</evidence>
<dbReference type="EMBL" id="FNHH01000009">
    <property type="protein sequence ID" value="SDM31962.1"/>
    <property type="molecule type" value="Genomic_DNA"/>
</dbReference>
<dbReference type="Gene3D" id="3.40.50.11260">
    <property type="match status" value="1"/>
</dbReference>
<keyword evidence="5" id="KW-0346">Stress response</keyword>
<dbReference type="FunFam" id="3.30.230.80:FF:000008">
    <property type="entry name" value="Molecular chaperone HtpG"/>
    <property type="match status" value="1"/>
</dbReference>
<dbReference type="InterPro" id="IPR020568">
    <property type="entry name" value="Ribosomal_Su5_D2-typ_SF"/>
</dbReference>
<evidence type="ECO:0000256" key="2">
    <source>
        <dbReference type="ARBA" id="ARBA00022490"/>
    </source>
</evidence>
<reference evidence="13" key="1">
    <citation type="submission" date="2016-10" db="EMBL/GenBank/DDBJ databases">
        <authorList>
            <person name="Varghese N."/>
            <person name="Submissions S."/>
        </authorList>
    </citation>
    <scope>NUCLEOTIDE SEQUENCE [LARGE SCALE GENOMIC DNA]</scope>
    <source>
        <strain evidence="13">DSM 24536</strain>
    </source>
</reference>
<dbReference type="GO" id="GO:0016887">
    <property type="term" value="F:ATP hydrolysis activity"/>
    <property type="evidence" value="ECO:0007669"/>
    <property type="project" value="InterPro"/>
</dbReference>
<dbReference type="InterPro" id="IPR037196">
    <property type="entry name" value="HSP90_C"/>
</dbReference>
<keyword evidence="4 11" id="KW-0067">ATP-binding</keyword>
<evidence type="ECO:0000313" key="12">
    <source>
        <dbReference type="EMBL" id="SDM31962.1"/>
    </source>
</evidence>
<evidence type="ECO:0000256" key="10">
    <source>
        <dbReference type="ARBA" id="ARBA00080411"/>
    </source>
</evidence>
<feature type="binding site" evidence="11">
    <location>
        <position position="32"/>
    </location>
    <ligand>
        <name>ATP</name>
        <dbReference type="ChEBI" id="CHEBI:30616"/>
    </ligand>
</feature>
<feature type="binding site" evidence="11">
    <location>
        <begin position="97"/>
        <end position="98"/>
    </location>
    <ligand>
        <name>ATP</name>
        <dbReference type="ChEBI" id="CHEBI:30616"/>
    </ligand>
</feature>
<dbReference type="PRINTS" id="PR00775">
    <property type="entry name" value="HEATSHOCK90"/>
</dbReference>